<dbReference type="CDD" id="cd03444">
    <property type="entry name" value="Thioesterase_II_repeat1"/>
    <property type="match status" value="1"/>
</dbReference>
<dbReference type="InterPro" id="IPR049449">
    <property type="entry name" value="TesB_ACOT8-like_N"/>
</dbReference>
<name>A0A2A4FZX8_9SPHN</name>
<comment type="similarity">
    <text evidence="1">Belongs to the C/M/P thioester hydrolase family.</text>
</comment>
<dbReference type="InterPro" id="IPR042171">
    <property type="entry name" value="Acyl-CoA_hotdog"/>
</dbReference>
<dbReference type="RefSeq" id="WP_066961956.1">
    <property type="nucleotide sequence ID" value="NZ_CP023449.1"/>
</dbReference>
<keyword evidence="2" id="KW-0378">Hydrolase</keyword>
<feature type="domain" description="Acyl-CoA thioesterase-like C-terminal" evidence="4">
    <location>
        <begin position="134"/>
        <end position="288"/>
    </location>
</feature>
<proteinExistence type="inferred from homology"/>
<evidence type="ECO:0000259" key="4">
    <source>
        <dbReference type="Pfam" id="PF20789"/>
    </source>
</evidence>
<dbReference type="CDD" id="cd03445">
    <property type="entry name" value="Thioesterase_II_repeat2"/>
    <property type="match status" value="1"/>
</dbReference>
<dbReference type="Pfam" id="PF20789">
    <property type="entry name" value="4HBT_3C"/>
    <property type="match status" value="1"/>
</dbReference>
<dbReference type="EMBL" id="NWUF01000002">
    <property type="protein sequence ID" value="PCE44022.1"/>
    <property type="molecule type" value="Genomic_DNA"/>
</dbReference>
<dbReference type="PANTHER" id="PTHR11066">
    <property type="entry name" value="ACYL-COA THIOESTERASE"/>
    <property type="match status" value="1"/>
</dbReference>
<evidence type="ECO:0000256" key="2">
    <source>
        <dbReference type="ARBA" id="ARBA00022801"/>
    </source>
</evidence>
<evidence type="ECO:0000259" key="3">
    <source>
        <dbReference type="Pfam" id="PF13622"/>
    </source>
</evidence>
<dbReference type="GO" id="GO:0006637">
    <property type="term" value="P:acyl-CoA metabolic process"/>
    <property type="evidence" value="ECO:0007669"/>
    <property type="project" value="InterPro"/>
</dbReference>
<dbReference type="InterPro" id="IPR049450">
    <property type="entry name" value="ACOT8-like_C"/>
</dbReference>
<sequence>MADADGSMMRASVEEILGVEPAGADCFIGGARDVNHIGHVFGGRLVAQALMSAVRTVEAMPPTSLHSYFLAPALASVPIEYRVTRLRDSRRFANRQVLAVQDGQPVFTLACQFHAPEDGFIHQAATMPDVPPPEDVPTLQQFVREHEDRLNFAAIRNFSGALPMEMRVIAPEAYFLDRLERPVRDFWFRLPGAAAVDDPRAQACLLAYGSDYWLAGVSATPHGFPTNSAELLISSLDHALWFHRPVRCDQWFLHHTESPSATDGLGFTRGQIFDRDGRLMASTAQECLLRRLRPGSQASGETK</sequence>
<dbReference type="GO" id="GO:0047617">
    <property type="term" value="F:fatty acyl-CoA hydrolase activity"/>
    <property type="evidence" value="ECO:0007669"/>
    <property type="project" value="InterPro"/>
</dbReference>
<dbReference type="InterPro" id="IPR029069">
    <property type="entry name" value="HotDog_dom_sf"/>
</dbReference>
<dbReference type="Proteomes" id="UP000218934">
    <property type="component" value="Unassembled WGS sequence"/>
</dbReference>
<dbReference type="Pfam" id="PF13622">
    <property type="entry name" value="4HBT_3"/>
    <property type="match status" value="1"/>
</dbReference>
<dbReference type="KEGG" id="rdi:CMV14_20515"/>
<dbReference type="GO" id="GO:0009062">
    <property type="term" value="P:fatty acid catabolic process"/>
    <property type="evidence" value="ECO:0007669"/>
    <property type="project" value="TreeGrafter"/>
</dbReference>
<dbReference type="SUPFAM" id="SSF54637">
    <property type="entry name" value="Thioesterase/thiol ester dehydrase-isomerase"/>
    <property type="match status" value="2"/>
</dbReference>
<gene>
    <name evidence="5" type="ORF">COO09_03635</name>
</gene>
<dbReference type="Gene3D" id="2.40.160.210">
    <property type="entry name" value="Acyl-CoA thioesterase, double hotdog domain"/>
    <property type="match status" value="1"/>
</dbReference>
<feature type="domain" description="Acyl-CoA thioesterase-like N-terminal HotDog" evidence="3">
    <location>
        <begin position="34"/>
        <end position="113"/>
    </location>
</feature>
<dbReference type="InterPro" id="IPR003703">
    <property type="entry name" value="Acyl_CoA_thio"/>
</dbReference>
<comment type="caution">
    <text evidence="5">The sequence shown here is derived from an EMBL/GenBank/DDBJ whole genome shotgun (WGS) entry which is preliminary data.</text>
</comment>
<organism evidence="5 6">
    <name type="scientific">Rhizorhabdus dicambivorans</name>
    <dbReference type="NCBI Taxonomy" id="1850238"/>
    <lineage>
        <taxon>Bacteria</taxon>
        <taxon>Pseudomonadati</taxon>
        <taxon>Pseudomonadota</taxon>
        <taxon>Alphaproteobacteria</taxon>
        <taxon>Sphingomonadales</taxon>
        <taxon>Sphingomonadaceae</taxon>
        <taxon>Rhizorhabdus</taxon>
    </lineage>
</organism>
<dbReference type="OrthoDB" id="9781019at2"/>
<dbReference type="PANTHER" id="PTHR11066:SF34">
    <property type="entry name" value="ACYL-COENZYME A THIOESTERASE 8"/>
    <property type="match status" value="1"/>
</dbReference>
<evidence type="ECO:0000313" key="6">
    <source>
        <dbReference type="Proteomes" id="UP000218934"/>
    </source>
</evidence>
<evidence type="ECO:0000313" key="5">
    <source>
        <dbReference type="EMBL" id="PCE44022.1"/>
    </source>
</evidence>
<protein>
    <submittedName>
        <fullName evidence="5">Acyl-CoA thioesterase II</fullName>
    </submittedName>
</protein>
<evidence type="ECO:0000256" key="1">
    <source>
        <dbReference type="ARBA" id="ARBA00006538"/>
    </source>
</evidence>
<keyword evidence="6" id="KW-1185">Reference proteome</keyword>
<dbReference type="AlphaFoldDB" id="A0A2A4FZX8"/>
<reference evidence="5 6" key="1">
    <citation type="submission" date="2017-09" db="EMBL/GenBank/DDBJ databases">
        <title>The Catabolism of 3,6-Dichlorosalicylic acid is Initiated by the Cytochrome P450 Monooxygenase DsmABC in Rhizorhabdus dicambivorans Ndbn-20.</title>
        <authorList>
            <person name="Na L."/>
        </authorList>
    </citation>
    <scope>NUCLEOTIDE SEQUENCE [LARGE SCALE GENOMIC DNA]</scope>
    <source>
        <strain evidence="5 6">Ndbn-20m</strain>
    </source>
</reference>
<accession>A0A2A4FZX8</accession>